<reference evidence="2" key="1">
    <citation type="journal article" date="2023" name="Front. Plant Sci.">
        <title>Chromosomal-level genome assembly of Melastoma candidum provides insights into trichome evolution.</title>
        <authorList>
            <person name="Zhong Y."/>
            <person name="Wu W."/>
            <person name="Sun C."/>
            <person name="Zou P."/>
            <person name="Liu Y."/>
            <person name="Dai S."/>
            <person name="Zhou R."/>
        </authorList>
    </citation>
    <scope>NUCLEOTIDE SEQUENCE [LARGE SCALE GENOMIC DNA]</scope>
</reference>
<sequence length="366" mass="40886">MLKYKENVFFIFSTLFYDFLRLTLATSASPLNATALFVFGDSTVDPGNNLYFPTKFRADHPPYGRDLPGNKPLGRYTNGKLATDFLSSRLGLKELLPPYLDPTLSDDALISGVSFASAGMGLDEITCLRLNVLNISTQLDYFEEAVNRITKKVGSREANRIVAHAIFFVSAGSNDMLFNMYDLGTRRGEYTISQYQDFLLQKIQSIIERLYNAGARKIAIVGLPPIGCIPLQVTLSIKIPRSCVDSQNEDSQDYNSKLNNLLSAMLSNSTEDAKLAYLDIYTPVMDRINRPNVYGGSVSPHYYFLFPSSPVGNPSDTVQPLRDGTIRDWFQLQHILANVQQRVRVPLLRLGTPHRGHLQASLPDNV</sequence>
<keyword evidence="2" id="KW-1185">Reference proteome</keyword>
<organism evidence="1 2">
    <name type="scientific">Melastoma candidum</name>
    <dbReference type="NCBI Taxonomy" id="119954"/>
    <lineage>
        <taxon>Eukaryota</taxon>
        <taxon>Viridiplantae</taxon>
        <taxon>Streptophyta</taxon>
        <taxon>Embryophyta</taxon>
        <taxon>Tracheophyta</taxon>
        <taxon>Spermatophyta</taxon>
        <taxon>Magnoliopsida</taxon>
        <taxon>eudicotyledons</taxon>
        <taxon>Gunneridae</taxon>
        <taxon>Pentapetalae</taxon>
        <taxon>rosids</taxon>
        <taxon>malvids</taxon>
        <taxon>Myrtales</taxon>
        <taxon>Melastomataceae</taxon>
        <taxon>Melastomatoideae</taxon>
        <taxon>Melastomateae</taxon>
        <taxon>Melastoma</taxon>
    </lineage>
</organism>
<gene>
    <name evidence="1" type="ORF">MLD38_015461</name>
</gene>
<evidence type="ECO:0000313" key="2">
    <source>
        <dbReference type="Proteomes" id="UP001057402"/>
    </source>
</evidence>
<accession>A0ACB9RG84</accession>
<evidence type="ECO:0000313" key="1">
    <source>
        <dbReference type="EMBL" id="KAI4377905.1"/>
    </source>
</evidence>
<dbReference type="Proteomes" id="UP001057402">
    <property type="component" value="Chromosome 4"/>
</dbReference>
<name>A0ACB9RG84_9MYRT</name>
<protein>
    <submittedName>
        <fullName evidence="1">Uncharacterized protein</fullName>
    </submittedName>
</protein>
<dbReference type="EMBL" id="CM042883">
    <property type="protein sequence ID" value="KAI4377905.1"/>
    <property type="molecule type" value="Genomic_DNA"/>
</dbReference>
<proteinExistence type="predicted"/>
<comment type="caution">
    <text evidence="1">The sequence shown here is derived from an EMBL/GenBank/DDBJ whole genome shotgun (WGS) entry which is preliminary data.</text>
</comment>